<dbReference type="EMBL" id="UAWO01000012">
    <property type="protein sequence ID" value="SQC85706.1"/>
    <property type="molecule type" value="Genomic_DNA"/>
</dbReference>
<keyword evidence="3" id="KW-0732">Signal</keyword>
<feature type="domain" description="SpaA-like prealbumin fold" evidence="6">
    <location>
        <begin position="877"/>
        <end position="962"/>
    </location>
</feature>
<feature type="domain" description="SpaA-like prealbumin fold" evidence="6">
    <location>
        <begin position="571"/>
        <end position="664"/>
    </location>
</feature>
<feature type="domain" description="SpaA-like prealbumin fold" evidence="6">
    <location>
        <begin position="1058"/>
        <end position="1145"/>
    </location>
</feature>
<feature type="transmembrane region" description="Helical" evidence="4">
    <location>
        <begin position="1253"/>
        <end position="1271"/>
    </location>
</feature>
<dbReference type="AlphaFoldDB" id="A0A2X3IFK1"/>
<dbReference type="Proteomes" id="UP000250234">
    <property type="component" value="Unassembled WGS sequence"/>
</dbReference>
<feature type="domain" description="SpaA-like prealbumin fold" evidence="6">
    <location>
        <begin position="479"/>
        <end position="566"/>
    </location>
</feature>
<accession>A0A2X3IFK1</accession>
<evidence type="ECO:0000256" key="1">
    <source>
        <dbReference type="ARBA" id="ARBA00007257"/>
    </source>
</evidence>
<gene>
    <name evidence="7" type="primary">cna_12</name>
    <name evidence="7" type="ORF">NCTC8081_03503</name>
</gene>
<keyword evidence="4" id="KW-0472">Membrane</keyword>
<feature type="domain" description="SpaA-like prealbumin fold" evidence="6">
    <location>
        <begin position="969"/>
        <end position="1054"/>
    </location>
</feature>
<evidence type="ECO:0000259" key="6">
    <source>
        <dbReference type="Pfam" id="PF17802"/>
    </source>
</evidence>
<feature type="domain" description="SpaA-like prealbumin fold" evidence="6">
    <location>
        <begin position="1151"/>
        <end position="1238"/>
    </location>
</feature>
<dbReference type="InterPro" id="IPR041033">
    <property type="entry name" value="SpaA_PFL_dom_1"/>
</dbReference>
<dbReference type="InterPro" id="IPR013783">
    <property type="entry name" value="Ig-like_fold"/>
</dbReference>
<dbReference type="PANTHER" id="PTHR36108">
    <property type="entry name" value="COLOSSIN-B-RELATED"/>
    <property type="match status" value="1"/>
</dbReference>
<keyword evidence="2" id="KW-0964">Secreted</keyword>
<proteinExistence type="inferred from homology"/>
<feature type="domain" description="Thioester" evidence="5">
    <location>
        <begin position="67"/>
        <end position="163"/>
    </location>
</feature>
<comment type="similarity">
    <text evidence="1">Belongs to the serine-aspartate repeat-containing protein (SDr) family.</text>
</comment>
<name>A0A2X3IFK1_CLOPF</name>
<feature type="domain" description="SpaA-like prealbumin fold" evidence="6">
    <location>
        <begin position="303"/>
        <end position="385"/>
    </location>
</feature>
<dbReference type="Gene3D" id="2.60.40.10">
    <property type="entry name" value="Immunoglobulins"/>
    <property type="match status" value="10"/>
</dbReference>
<organism evidence="7 8">
    <name type="scientific">Clostridium perfringens</name>
    <dbReference type="NCBI Taxonomy" id="1502"/>
    <lineage>
        <taxon>Bacteria</taxon>
        <taxon>Bacillati</taxon>
        <taxon>Bacillota</taxon>
        <taxon>Clostridia</taxon>
        <taxon>Eubacteriales</taxon>
        <taxon>Clostridiaceae</taxon>
        <taxon>Clostridium</taxon>
    </lineage>
</organism>
<feature type="domain" description="SpaA-like prealbumin fold" evidence="6">
    <location>
        <begin position="389"/>
        <end position="475"/>
    </location>
</feature>
<evidence type="ECO:0000313" key="7">
    <source>
        <dbReference type="EMBL" id="SQC85706.1"/>
    </source>
</evidence>
<dbReference type="InterPro" id="IPR013552">
    <property type="entry name" value="Thioester_dom"/>
</dbReference>
<keyword evidence="4" id="KW-0812">Transmembrane</keyword>
<dbReference type="SUPFAM" id="SSF49478">
    <property type="entry name" value="Cna protein B-type domain"/>
    <property type="match status" value="5"/>
</dbReference>
<dbReference type="Gene3D" id="1.10.150.480">
    <property type="match status" value="1"/>
</dbReference>
<dbReference type="RefSeq" id="WP_111946721.1">
    <property type="nucleotide sequence ID" value="NZ_CATNYA010000007.1"/>
</dbReference>
<dbReference type="Pfam" id="PF17802">
    <property type="entry name" value="SpaA"/>
    <property type="match status" value="10"/>
</dbReference>
<evidence type="ECO:0000256" key="2">
    <source>
        <dbReference type="ARBA" id="ARBA00022525"/>
    </source>
</evidence>
<keyword evidence="7" id="KW-0176">Collagen</keyword>
<keyword evidence="4" id="KW-1133">Transmembrane helix</keyword>
<evidence type="ECO:0000259" key="5">
    <source>
        <dbReference type="Pfam" id="PF08341"/>
    </source>
</evidence>
<reference evidence="7 8" key="1">
    <citation type="submission" date="2018-06" db="EMBL/GenBank/DDBJ databases">
        <authorList>
            <consortium name="Pathogen Informatics"/>
            <person name="Doyle S."/>
        </authorList>
    </citation>
    <scope>NUCLEOTIDE SEQUENCE [LARGE SCALE GENOMIC DNA]</scope>
    <source>
        <strain evidence="7 8">NCTC8081</strain>
    </source>
</reference>
<dbReference type="Pfam" id="PF08341">
    <property type="entry name" value="TED"/>
    <property type="match status" value="1"/>
</dbReference>
<dbReference type="PANTHER" id="PTHR36108:SF13">
    <property type="entry name" value="COLOSSIN-B-RELATED"/>
    <property type="match status" value="1"/>
</dbReference>
<evidence type="ECO:0000256" key="4">
    <source>
        <dbReference type="SAM" id="Phobius"/>
    </source>
</evidence>
<feature type="domain" description="SpaA-like prealbumin fold" evidence="6">
    <location>
        <begin position="784"/>
        <end position="874"/>
    </location>
</feature>
<evidence type="ECO:0000313" key="8">
    <source>
        <dbReference type="Proteomes" id="UP000250234"/>
    </source>
</evidence>
<feature type="domain" description="SpaA-like prealbumin fold" evidence="6">
    <location>
        <begin position="670"/>
        <end position="762"/>
    </location>
</feature>
<sequence length="1277" mass="142555">MSKVKRFKLITTITLIFTFLFTNIKVFAVEITSTDAESYLNYDSPTWGKVLPIGNHRYYVPGDLTTCYCLNTGALNPTGQDYTKEMQVDAGIETILYWGYPAKDGSDWGISADEYRYCTQLAIWAYQKEAGLSRGLVRERLQSGTVPLSKLKPVMDFLVDKAHNKEMPTFFEVSPNDIIAHQEGDYFVSEPIKIKSNYTLSGVKVTIKSASNPELTKDIVIKDMDGNVKDSGYKANESFRVYIPSNAETGDLKVSVKAKVDIPAMLGYMTPEQGIQDMAVSSLDTHSMDKDNIKVSWTGLNGAVQVIKKGDDGKLLTGAKFVLKNANGENVAEATSQDGKAVFNDIKPAEYTIHEVEAPQGYLVTNPVNITVKPNKVSIAEMTDTQIKGKIQVLKVDEETNTPLQGAEFEITQDGKHIETITTGENGIATSSLLPFGNYLVKEIKAPAKYVLNGEEHPVTISENGKTIEITHTNKIIKGKVAVKKTDSEISVLNLEGAEFTIYDNNKNIVVTITTNKDGYAESEPLNYGTYTMQETKAPKGYLLSNKVWDININENDKTYTFDVSNDVIKGKLQIVKVDSENEEKPVEGAGFDVIAVNVNGIKEGTVVDHVVTDKNGFAYTKDLRYGDYKFHETDTPKGYWKSDKEYSFNIAENGKTYVKYVKNSPIQAKVRVIKVDSKDVKPLKGVKFQIRNADTKKLVEFTNFIGIIPMKTTTLETNKNGELVTLQNLAYGNYLLEEVEPLEGYIKVNPIHFKIDENSVLEEIKDLGTIYTQKVSNDRITANMELLKLDKETNKPLENIEFKVTALDGFMKGKTWNLKSDDKGLVSLKGLEYGNYRVDEVKTLWNYVLNKEPIFFSVKENGKTIKLQMTNKKIRGSVELFKFDKDTNRPLEGVKFDLLNGDKKVGTYTTDNTGKITVNNLEASNYTWVEVEAIDHYNKVDKKYDFNIYKDGQLEKIDVANTVKTEELDFSKTDVTTGDSIDGAKVKITGLEPQNKHINIEFTSSKEGNKFTLPEGKYTFEETLAPEGYRINKEVGTFEIKDGEITKANLKDERKQGNLEFTKTDVTDGRIIEGAKIKIICVEGLSKGKVIEFTSFKDGNKFTLDEGKYTFEEISAPNGYEINKEVGTFEIKDGEITKANLKDERTTGVLEFTKTDIATGEVLEGAHIKIECLEGLDQGKVIEFTSSKEGNKFTLAKGKYRISETKAPEGYELTTETGEFEITNQGDIITCNLTNKKIEIVKTGNSFDINSLIPLGILLVAGGIGGLFFTKKRKLS</sequence>
<protein>
    <submittedName>
        <fullName evidence="7">Collagen adhesin</fullName>
    </submittedName>
</protein>
<evidence type="ECO:0000256" key="3">
    <source>
        <dbReference type="ARBA" id="ARBA00022729"/>
    </source>
</evidence>